<protein>
    <submittedName>
        <fullName evidence="2">Uncharacterized protein</fullName>
    </submittedName>
</protein>
<dbReference type="Proteomes" id="UP000693981">
    <property type="component" value="Unassembled WGS sequence"/>
</dbReference>
<evidence type="ECO:0000313" key="3">
    <source>
        <dbReference type="Proteomes" id="UP000693981"/>
    </source>
</evidence>
<reference evidence="2" key="1">
    <citation type="submission" date="2021-02" db="EMBL/GenBank/DDBJ databases">
        <authorList>
            <person name="Palmer J.M."/>
        </authorList>
    </citation>
    <scope>NUCLEOTIDE SEQUENCE</scope>
    <source>
        <strain evidence="2">SCRP23</strain>
    </source>
</reference>
<feature type="compositionally biased region" description="Acidic residues" evidence="1">
    <location>
        <begin position="80"/>
        <end position="113"/>
    </location>
</feature>
<dbReference type="AlphaFoldDB" id="A0A8T1WCY2"/>
<dbReference type="EMBL" id="JAGDFL010000397">
    <property type="protein sequence ID" value="KAG7389903.1"/>
    <property type="molecule type" value="Genomic_DNA"/>
</dbReference>
<proteinExistence type="predicted"/>
<organism evidence="2 3">
    <name type="scientific">Phytophthora boehmeriae</name>
    <dbReference type="NCBI Taxonomy" id="109152"/>
    <lineage>
        <taxon>Eukaryota</taxon>
        <taxon>Sar</taxon>
        <taxon>Stramenopiles</taxon>
        <taxon>Oomycota</taxon>
        <taxon>Peronosporomycetes</taxon>
        <taxon>Peronosporales</taxon>
        <taxon>Peronosporaceae</taxon>
        <taxon>Phytophthora</taxon>
    </lineage>
</organism>
<keyword evidence="3" id="KW-1185">Reference proteome</keyword>
<gene>
    <name evidence="2" type="ORF">PHYBOEH_007210</name>
</gene>
<accession>A0A8T1WCY2</accession>
<evidence type="ECO:0000313" key="2">
    <source>
        <dbReference type="EMBL" id="KAG7389903.1"/>
    </source>
</evidence>
<dbReference type="OrthoDB" id="125541at2759"/>
<evidence type="ECO:0000256" key="1">
    <source>
        <dbReference type="SAM" id="MobiDB-lite"/>
    </source>
</evidence>
<name>A0A8T1WCY2_9STRA</name>
<comment type="caution">
    <text evidence="2">The sequence shown here is derived from an EMBL/GenBank/DDBJ whole genome shotgun (WGS) entry which is preliminary data.</text>
</comment>
<feature type="region of interest" description="Disordered" evidence="1">
    <location>
        <begin position="1"/>
        <end position="23"/>
    </location>
</feature>
<sequence>MAIRKRDDYDDSDDYDDGRRPYKFPRQSASLRLDTINNIAALNCGMADEIDQLLEELQNAYATIDCLRRRLTSFEIFGQDCDDDGDDDSDYDDESYDEDDDDDGDDSDNDEPWFIETYSQ</sequence>
<feature type="region of interest" description="Disordered" evidence="1">
    <location>
        <begin position="78"/>
        <end position="120"/>
    </location>
</feature>